<dbReference type="SMART" id="SM00220">
    <property type="entry name" value="S_TKc"/>
    <property type="match status" value="1"/>
</dbReference>
<dbReference type="GO" id="GO:0004674">
    <property type="term" value="F:protein serine/threonine kinase activity"/>
    <property type="evidence" value="ECO:0007669"/>
    <property type="project" value="TreeGrafter"/>
</dbReference>
<accession>A0A9P5E6E1</accession>
<dbReference type="InterPro" id="IPR011009">
    <property type="entry name" value="Kinase-like_dom_sf"/>
</dbReference>
<name>A0A9P5E6E1_9HYPO</name>
<dbReference type="InterPro" id="IPR000719">
    <property type="entry name" value="Prot_kinase_dom"/>
</dbReference>
<dbReference type="InterPro" id="IPR001245">
    <property type="entry name" value="Ser-Thr/Tyr_kinase_cat_dom"/>
</dbReference>
<keyword evidence="3" id="KW-1185">Reference proteome</keyword>
<organism evidence="2 3">
    <name type="scientific">Fusarium agapanthi</name>
    <dbReference type="NCBI Taxonomy" id="1803897"/>
    <lineage>
        <taxon>Eukaryota</taxon>
        <taxon>Fungi</taxon>
        <taxon>Dikarya</taxon>
        <taxon>Ascomycota</taxon>
        <taxon>Pezizomycotina</taxon>
        <taxon>Sordariomycetes</taxon>
        <taxon>Hypocreomycetidae</taxon>
        <taxon>Hypocreales</taxon>
        <taxon>Nectriaceae</taxon>
        <taxon>Fusarium</taxon>
        <taxon>Fusarium fujikuroi species complex</taxon>
    </lineage>
</organism>
<dbReference type="Pfam" id="PF07714">
    <property type="entry name" value="PK_Tyr_Ser-Thr"/>
    <property type="match status" value="1"/>
</dbReference>
<evidence type="ECO:0000259" key="1">
    <source>
        <dbReference type="PROSITE" id="PS50011"/>
    </source>
</evidence>
<reference evidence="2" key="1">
    <citation type="submission" date="2020-01" db="EMBL/GenBank/DDBJ databases">
        <title>Identification and distribution of gene clusters putatively required for synthesis of sphingolipid metabolism inhibitors in phylogenetically diverse species of the filamentous fungus Fusarium.</title>
        <authorList>
            <person name="Kim H.-S."/>
            <person name="Busman M."/>
            <person name="Brown D.W."/>
            <person name="Divon H."/>
            <person name="Uhlig S."/>
            <person name="Proctor R.H."/>
        </authorList>
    </citation>
    <scope>NUCLEOTIDE SEQUENCE</scope>
    <source>
        <strain evidence="2">NRRL 31653</strain>
    </source>
</reference>
<sequence>MDISALDWQESIGRGKVTGYGEIECRKLDTGLSSQRALNLYQDLQQGAHLQKVYGIVDMNDQDYVIMQDCSLLTTLKSWRSDPSRVLTVRDRVLVAYDVAQSIAWLHGGGLVVKYLTESSIRLRIDQSSRQRPVLTHLHYTRCLYEKTNSVRIDYRYEAQEILADVLQKNGSIPHSHETDIWSLGVIIWQILTDGTPYLIEDPIYFYNPEQDAATLKHRLGIYPFPGRFPAELPSPLVDIVRGCWSPIDQGRPSAMTVASSLLRVLPLLDQTVMSSVRNCVGDSVRIEKSHDLELARSAAWQLVQKARKRGKVQDEQVDQLSNHHASVLLHHCENPEHPECAFLVGSLIWWDLINVWLVNNATAARSHLGFDGMLTQRLCIF</sequence>
<protein>
    <submittedName>
        <fullName evidence="2">Isoform 4 of fibroblast growth factor receptor 1-A</fullName>
    </submittedName>
</protein>
<evidence type="ECO:0000313" key="2">
    <source>
        <dbReference type="EMBL" id="KAF4497450.1"/>
    </source>
</evidence>
<feature type="non-terminal residue" evidence="2">
    <location>
        <position position="1"/>
    </location>
</feature>
<proteinExistence type="predicted"/>
<dbReference type="GO" id="GO:0005524">
    <property type="term" value="F:ATP binding"/>
    <property type="evidence" value="ECO:0007669"/>
    <property type="project" value="InterPro"/>
</dbReference>
<dbReference type="Gene3D" id="1.10.510.10">
    <property type="entry name" value="Transferase(Phosphotransferase) domain 1"/>
    <property type="match status" value="1"/>
</dbReference>
<evidence type="ECO:0000313" key="3">
    <source>
        <dbReference type="Proteomes" id="UP000737391"/>
    </source>
</evidence>
<dbReference type="PANTHER" id="PTHR44329">
    <property type="entry name" value="SERINE/THREONINE-PROTEIN KINASE TNNI3K-RELATED"/>
    <property type="match status" value="1"/>
</dbReference>
<dbReference type="OrthoDB" id="4062651at2759"/>
<keyword evidence="2" id="KW-0675">Receptor</keyword>
<dbReference type="PROSITE" id="PS50011">
    <property type="entry name" value="PROTEIN_KINASE_DOM"/>
    <property type="match status" value="1"/>
</dbReference>
<dbReference type="Proteomes" id="UP000737391">
    <property type="component" value="Unassembled WGS sequence"/>
</dbReference>
<dbReference type="SUPFAM" id="SSF56112">
    <property type="entry name" value="Protein kinase-like (PK-like)"/>
    <property type="match status" value="1"/>
</dbReference>
<comment type="caution">
    <text evidence="2">The sequence shown here is derived from an EMBL/GenBank/DDBJ whole genome shotgun (WGS) entry which is preliminary data.</text>
</comment>
<dbReference type="InterPro" id="IPR051681">
    <property type="entry name" value="Ser/Thr_Kinases-Pseudokinases"/>
</dbReference>
<feature type="domain" description="Protein kinase" evidence="1">
    <location>
        <begin position="1"/>
        <end position="269"/>
    </location>
</feature>
<dbReference type="EMBL" id="LUFC02000428">
    <property type="protein sequence ID" value="KAF4497450.1"/>
    <property type="molecule type" value="Genomic_DNA"/>
</dbReference>
<dbReference type="AlphaFoldDB" id="A0A9P5E6E1"/>
<gene>
    <name evidence="2" type="ORF">FAGAP_6382</name>
</gene>